<dbReference type="Proteomes" id="UP000257109">
    <property type="component" value="Unassembled WGS sequence"/>
</dbReference>
<dbReference type="AlphaFoldDB" id="A0A371H513"/>
<accession>A0A371H513</accession>
<evidence type="ECO:0000313" key="2">
    <source>
        <dbReference type="Proteomes" id="UP000257109"/>
    </source>
</evidence>
<keyword evidence="2" id="KW-1185">Reference proteome</keyword>
<name>A0A371H513_MUCPR</name>
<proteinExistence type="predicted"/>
<comment type="caution">
    <text evidence="1">The sequence shown here is derived from an EMBL/GenBank/DDBJ whole genome shotgun (WGS) entry which is preliminary data.</text>
</comment>
<organism evidence="1 2">
    <name type="scientific">Mucuna pruriens</name>
    <name type="common">Velvet bean</name>
    <name type="synonym">Dolichos pruriens</name>
    <dbReference type="NCBI Taxonomy" id="157652"/>
    <lineage>
        <taxon>Eukaryota</taxon>
        <taxon>Viridiplantae</taxon>
        <taxon>Streptophyta</taxon>
        <taxon>Embryophyta</taxon>
        <taxon>Tracheophyta</taxon>
        <taxon>Spermatophyta</taxon>
        <taxon>Magnoliopsida</taxon>
        <taxon>eudicotyledons</taxon>
        <taxon>Gunneridae</taxon>
        <taxon>Pentapetalae</taxon>
        <taxon>rosids</taxon>
        <taxon>fabids</taxon>
        <taxon>Fabales</taxon>
        <taxon>Fabaceae</taxon>
        <taxon>Papilionoideae</taxon>
        <taxon>50 kb inversion clade</taxon>
        <taxon>NPAAA clade</taxon>
        <taxon>indigoferoid/millettioid clade</taxon>
        <taxon>Phaseoleae</taxon>
        <taxon>Mucuna</taxon>
    </lineage>
</organism>
<evidence type="ECO:0000313" key="1">
    <source>
        <dbReference type="EMBL" id="RDX97908.1"/>
    </source>
</evidence>
<protein>
    <submittedName>
        <fullName evidence="1">Uncharacterized protein</fullName>
    </submittedName>
</protein>
<feature type="non-terminal residue" evidence="1">
    <location>
        <position position="1"/>
    </location>
</feature>
<reference evidence="1" key="1">
    <citation type="submission" date="2018-05" db="EMBL/GenBank/DDBJ databases">
        <title>Draft genome of Mucuna pruriens seed.</title>
        <authorList>
            <person name="Nnadi N.E."/>
            <person name="Vos R."/>
            <person name="Hasami M.H."/>
            <person name="Devisetty U.K."/>
            <person name="Aguiy J.C."/>
        </authorList>
    </citation>
    <scope>NUCLEOTIDE SEQUENCE [LARGE SCALE GENOMIC DNA]</scope>
    <source>
        <strain evidence="1">JCA_2017</strain>
    </source>
</reference>
<sequence length="149" mass="16730">MINKGTSHSPFELVYGCNPLYKAQERKEWQDVKPFIQGSRILTRIHALSLKRCSGHASCQGRPQVVPAVKAGFFREMLSTSPIVVVGPSWKILSCCPLTWKSTASRMYEYPLEIGNDPMKSIPQMSKTSKNRIGCWGISCRQLMVVPTL</sequence>
<gene>
    <name evidence="1" type="ORF">CR513_19258</name>
</gene>
<dbReference type="EMBL" id="QJKJ01003551">
    <property type="protein sequence ID" value="RDX97908.1"/>
    <property type="molecule type" value="Genomic_DNA"/>
</dbReference>